<evidence type="ECO:0000256" key="1">
    <source>
        <dbReference type="SAM" id="Phobius"/>
    </source>
</evidence>
<reference evidence="2 3" key="1">
    <citation type="submission" date="2018-11" db="EMBL/GenBank/DDBJ databases">
        <title>Genome sequencing and assembly of Clostridium tagluense strain A121.</title>
        <authorList>
            <person name="Murakami T."/>
            <person name="Segawa T."/>
            <person name="Shcherbakova V.A."/>
            <person name="Mori H."/>
            <person name="Yoshimura Y."/>
        </authorList>
    </citation>
    <scope>NUCLEOTIDE SEQUENCE [LARGE SCALE GENOMIC DNA]</scope>
    <source>
        <strain evidence="2 3">A121</strain>
    </source>
</reference>
<dbReference type="Proteomes" id="UP000287872">
    <property type="component" value="Unassembled WGS sequence"/>
</dbReference>
<sequence length="148" mass="16913">MSKSISKKGFTLLEVLCSLGIFSTIFICMMSFDLISHNIKKDIKTVNNNVTIMEGLKNNIIYSMTFEGLEGLQKNNRVFVNKENMTLNKIQSGVLDVFSEKAIRAEPYIELSFLKCEFKVYTLRLSLHSGSPKNIIELQCNFYKGDHK</sequence>
<dbReference type="OrthoDB" id="1935107at2"/>
<protein>
    <submittedName>
        <fullName evidence="2">Prepilin-type N-terminal cleavage/methylation domain-containing protein</fullName>
    </submittedName>
</protein>
<evidence type="ECO:0000313" key="3">
    <source>
        <dbReference type="Proteomes" id="UP000287872"/>
    </source>
</evidence>
<dbReference type="AlphaFoldDB" id="A0A401UH91"/>
<keyword evidence="1" id="KW-0812">Transmembrane</keyword>
<keyword evidence="1" id="KW-1133">Transmembrane helix</keyword>
<evidence type="ECO:0000313" key="2">
    <source>
        <dbReference type="EMBL" id="GCD08915.1"/>
    </source>
</evidence>
<dbReference type="Pfam" id="PF07963">
    <property type="entry name" value="N_methyl"/>
    <property type="match status" value="1"/>
</dbReference>
<keyword evidence="3" id="KW-1185">Reference proteome</keyword>
<dbReference type="RefSeq" id="WP_124997852.1">
    <property type="nucleotide sequence ID" value="NZ_BHYK01000003.1"/>
</dbReference>
<accession>A0A401UH91</accession>
<dbReference type="EMBL" id="BHYK01000003">
    <property type="protein sequence ID" value="GCD08915.1"/>
    <property type="molecule type" value="Genomic_DNA"/>
</dbReference>
<feature type="transmembrane region" description="Helical" evidence="1">
    <location>
        <begin position="12"/>
        <end position="32"/>
    </location>
</feature>
<dbReference type="InterPro" id="IPR012902">
    <property type="entry name" value="N_methyl_site"/>
</dbReference>
<gene>
    <name evidence="2" type="ORF">Ctaglu_05380</name>
</gene>
<name>A0A401UH91_9CLOT</name>
<proteinExistence type="predicted"/>
<organism evidence="2 3">
    <name type="scientific">Clostridium tagluense</name>
    <dbReference type="NCBI Taxonomy" id="360422"/>
    <lineage>
        <taxon>Bacteria</taxon>
        <taxon>Bacillati</taxon>
        <taxon>Bacillota</taxon>
        <taxon>Clostridia</taxon>
        <taxon>Eubacteriales</taxon>
        <taxon>Clostridiaceae</taxon>
        <taxon>Clostridium</taxon>
    </lineage>
</organism>
<dbReference type="NCBIfam" id="TIGR02532">
    <property type="entry name" value="IV_pilin_GFxxxE"/>
    <property type="match status" value="1"/>
</dbReference>
<comment type="caution">
    <text evidence="2">The sequence shown here is derived from an EMBL/GenBank/DDBJ whole genome shotgun (WGS) entry which is preliminary data.</text>
</comment>
<keyword evidence="1" id="KW-0472">Membrane</keyword>